<dbReference type="Proteomes" id="UP001569414">
    <property type="component" value="Unassembled WGS sequence"/>
</dbReference>
<dbReference type="RefSeq" id="WP_371843912.1">
    <property type="nucleotide sequence ID" value="NZ_JBGMEL010000012.1"/>
</dbReference>
<name>A0ABV4NR35_9GAMM</name>
<dbReference type="Pfam" id="PF13432">
    <property type="entry name" value="TPR_16"/>
    <property type="match status" value="1"/>
</dbReference>
<dbReference type="InterPro" id="IPR013360">
    <property type="entry name" value="Pilus_4_PilW"/>
</dbReference>
<dbReference type="SUPFAM" id="SSF48452">
    <property type="entry name" value="TPR-like"/>
    <property type="match status" value="1"/>
</dbReference>
<keyword evidence="1" id="KW-0802">TPR repeat</keyword>
<keyword evidence="3" id="KW-1185">Reference proteome</keyword>
<accession>A0ABV4NR35</accession>
<dbReference type="PANTHER" id="PTHR12558:SF13">
    <property type="entry name" value="CELL DIVISION CYCLE PROTEIN 27 HOMOLOG"/>
    <property type="match status" value="1"/>
</dbReference>
<evidence type="ECO:0000313" key="3">
    <source>
        <dbReference type="Proteomes" id="UP001569414"/>
    </source>
</evidence>
<feature type="repeat" description="TPR" evidence="1">
    <location>
        <begin position="74"/>
        <end position="107"/>
    </location>
</feature>
<dbReference type="PROSITE" id="PS50005">
    <property type="entry name" value="TPR"/>
    <property type="match status" value="1"/>
</dbReference>
<protein>
    <submittedName>
        <fullName evidence="2">Type IV pilus biogenesis/stability protein PilW</fullName>
    </submittedName>
</protein>
<dbReference type="EMBL" id="JBGMEL010000012">
    <property type="protein sequence ID" value="MFA0791449.1"/>
    <property type="molecule type" value="Genomic_DNA"/>
</dbReference>
<dbReference type="Pfam" id="PF14559">
    <property type="entry name" value="TPR_19"/>
    <property type="match status" value="1"/>
</dbReference>
<dbReference type="PANTHER" id="PTHR12558">
    <property type="entry name" value="CELL DIVISION CYCLE 16,23,27"/>
    <property type="match status" value="1"/>
</dbReference>
<dbReference type="PROSITE" id="PS51257">
    <property type="entry name" value="PROKAR_LIPOPROTEIN"/>
    <property type="match status" value="1"/>
</dbReference>
<dbReference type="InterPro" id="IPR019734">
    <property type="entry name" value="TPR_rpt"/>
</dbReference>
<dbReference type="SMART" id="SM00028">
    <property type="entry name" value="TPR"/>
    <property type="match status" value="4"/>
</dbReference>
<evidence type="ECO:0000313" key="2">
    <source>
        <dbReference type="EMBL" id="MFA0791449.1"/>
    </source>
</evidence>
<comment type="caution">
    <text evidence="2">The sequence shown here is derived from an EMBL/GenBank/DDBJ whole genome shotgun (WGS) entry which is preliminary data.</text>
</comment>
<evidence type="ECO:0000256" key="1">
    <source>
        <dbReference type="PROSITE-ProRule" id="PRU00339"/>
    </source>
</evidence>
<sequence length="259" mass="29352">MSAKFFGLPLLGLILAALLGGCVTTGMPERREVNLENALETHVQLGIRYLQSDENRELARRHFNKALELGRKNPMAHHGLALLYQADGELKVAESHFKKALRYDDDFSMARTNYGVFLYQQERYEAALEQFRQASADLTYNRRFFALVNYGRTAGRLGMVEEAERAYTRALALNGNLPVALLELAELKYGSGDYAVAKQYLDKYSESSRQTPQSLWLGVRIEKVFGNRDKELSYALALKNLYPYSAETLKYQELSGNDG</sequence>
<organism evidence="2 3">
    <name type="scientific">Microbulbifer echini</name>
    <dbReference type="NCBI Taxonomy" id="1529067"/>
    <lineage>
        <taxon>Bacteria</taxon>
        <taxon>Pseudomonadati</taxon>
        <taxon>Pseudomonadota</taxon>
        <taxon>Gammaproteobacteria</taxon>
        <taxon>Cellvibrionales</taxon>
        <taxon>Microbulbiferaceae</taxon>
        <taxon>Microbulbifer</taxon>
    </lineage>
</organism>
<gene>
    <name evidence="2" type="primary">pilW</name>
    <name evidence="2" type="ORF">ACCI51_12900</name>
</gene>
<proteinExistence type="predicted"/>
<dbReference type="Gene3D" id="1.25.40.10">
    <property type="entry name" value="Tetratricopeptide repeat domain"/>
    <property type="match status" value="1"/>
</dbReference>
<dbReference type="NCBIfam" id="TIGR02521">
    <property type="entry name" value="type_IV_pilW"/>
    <property type="match status" value="1"/>
</dbReference>
<dbReference type="InterPro" id="IPR011990">
    <property type="entry name" value="TPR-like_helical_dom_sf"/>
</dbReference>
<reference evidence="2 3" key="1">
    <citation type="submission" date="2024-08" db="EMBL/GenBank/DDBJ databases">
        <authorList>
            <person name="Ishaq N."/>
        </authorList>
    </citation>
    <scope>NUCLEOTIDE SEQUENCE [LARGE SCALE GENOMIC DNA]</scope>
    <source>
        <strain evidence="2 3">JCM 30400</strain>
    </source>
</reference>